<dbReference type="EMBL" id="JAHGAV010000061">
    <property type="protein sequence ID" value="KAG6934147.1"/>
    <property type="molecule type" value="Genomic_DNA"/>
</dbReference>
<name>A0A8T1SZM3_CHESE</name>
<dbReference type="OrthoDB" id="9409369at2759"/>
<dbReference type="Proteomes" id="UP000765507">
    <property type="component" value="Unassembled WGS sequence"/>
</dbReference>
<feature type="chain" id="PRO_5035943116" evidence="1">
    <location>
        <begin position="25"/>
        <end position="80"/>
    </location>
</feature>
<proteinExistence type="predicted"/>
<keyword evidence="1" id="KW-0732">Signal</keyword>
<feature type="signal peptide" evidence="1">
    <location>
        <begin position="1"/>
        <end position="24"/>
    </location>
</feature>
<sequence length="80" mass="9058">MKFLYLLSAVVFLVLMDAPGFSHAVVTNKGCRRRGGECHFWRCPANVIYLDKCYFGHCCRSGKIVAGDNPQAEWPSEEIF</sequence>
<dbReference type="SUPFAM" id="SSF57392">
    <property type="entry name" value="Defensin-like"/>
    <property type="match status" value="1"/>
</dbReference>
<comment type="caution">
    <text evidence="2">The sequence shown here is derived from an EMBL/GenBank/DDBJ whole genome shotgun (WGS) entry which is preliminary data.</text>
</comment>
<reference evidence="2 3" key="1">
    <citation type="journal article" date="2020" name="G3 (Bethesda)">
        <title>Draft Genome of the Common Snapping Turtle, Chelydra serpentina, a Model for Phenotypic Plasticity in Reptiles.</title>
        <authorList>
            <person name="Das D."/>
            <person name="Singh S.K."/>
            <person name="Bierstedt J."/>
            <person name="Erickson A."/>
            <person name="Galli G.L.J."/>
            <person name="Crossley D.A. 2nd"/>
            <person name="Rhen T."/>
        </authorList>
    </citation>
    <scope>NUCLEOTIDE SEQUENCE [LARGE SCALE GENOMIC DNA]</scope>
    <source>
        <strain evidence="2">KW</strain>
    </source>
</reference>
<evidence type="ECO:0000313" key="2">
    <source>
        <dbReference type="EMBL" id="KAG6934147.1"/>
    </source>
</evidence>
<keyword evidence="3" id="KW-1185">Reference proteome</keyword>
<gene>
    <name evidence="2" type="ORF">G0U57_017747</name>
</gene>
<dbReference type="AlphaFoldDB" id="A0A8T1SZM3"/>
<evidence type="ECO:0000256" key="1">
    <source>
        <dbReference type="SAM" id="SignalP"/>
    </source>
</evidence>
<organism evidence="2 3">
    <name type="scientific">Chelydra serpentina</name>
    <name type="common">Snapping turtle</name>
    <name type="synonym">Testudo serpentina</name>
    <dbReference type="NCBI Taxonomy" id="8475"/>
    <lineage>
        <taxon>Eukaryota</taxon>
        <taxon>Metazoa</taxon>
        <taxon>Chordata</taxon>
        <taxon>Craniata</taxon>
        <taxon>Vertebrata</taxon>
        <taxon>Euteleostomi</taxon>
        <taxon>Archelosauria</taxon>
        <taxon>Testudinata</taxon>
        <taxon>Testudines</taxon>
        <taxon>Cryptodira</taxon>
        <taxon>Durocryptodira</taxon>
        <taxon>Americhelydia</taxon>
        <taxon>Chelydroidea</taxon>
        <taxon>Chelydridae</taxon>
        <taxon>Chelydra</taxon>
    </lineage>
</organism>
<evidence type="ECO:0000313" key="3">
    <source>
        <dbReference type="Proteomes" id="UP000765507"/>
    </source>
</evidence>
<protein>
    <submittedName>
        <fullName evidence="2">Beta-defensin 1-like</fullName>
    </submittedName>
</protein>
<accession>A0A8T1SZM3</accession>